<keyword evidence="4" id="KW-1185">Reference proteome</keyword>
<feature type="compositionally biased region" description="Gly residues" evidence="1">
    <location>
        <begin position="180"/>
        <end position="191"/>
    </location>
</feature>
<feature type="region of interest" description="Disordered" evidence="1">
    <location>
        <begin position="168"/>
        <end position="191"/>
    </location>
</feature>
<dbReference type="Proteomes" id="UP000807371">
    <property type="component" value="Unassembled WGS sequence"/>
</dbReference>
<dbReference type="InterPro" id="IPR000073">
    <property type="entry name" value="AB_hydrolase_1"/>
</dbReference>
<evidence type="ECO:0000259" key="2">
    <source>
        <dbReference type="Pfam" id="PF00561"/>
    </source>
</evidence>
<keyword evidence="3" id="KW-0378">Hydrolase</keyword>
<comment type="caution">
    <text evidence="3">The sequence shown here is derived from an EMBL/GenBank/DDBJ whole genome shotgun (WGS) entry which is preliminary data.</text>
</comment>
<evidence type="ECO:0000313" key="3">
    <source>
        <dbReference type="EMBL" id="MBH5335593.1"/>
    </source>
</evidence>
<dbReference type="PANTHER" id="PTHR43433:SF3">
    <property type="entry name" value="NON-HEME CHLOROPEROXIDASE"/>
    <property type="match status" value="1"/>
</dbReference>
<feature type="compositionally biased region" description="Low complexity" evidence="1">
    <location>
        <begin position="210"/>
        <end position="223"/>
    </location>
</feature>
<feature type="compositionally biased region" description="Basic and acidic residues" evidence="1">
    <location>
        <begin position="232"/>
        <end position="260"/>
    </location>
</feature>
<accession>A0ABS0NK75</accession>
<dbReference type="InterPro" id="IPR029058">
    <property type="entry name" value="AB_hydrolase_fold"/>
</dbReference>
<dbReference type="GO" id="GO:0016787">
    <property type="term" value="F:hydrolase activity"/>
    <property type="evidence" value="ECO:0007669"/>
    <property type="project" value="UniProtKB-KW"/>
</dbReference>
<dbReference type="Pfam" id="PF00561">
    <property type="entry name" value="Abhydrolase_1"/>
    <property type="match status" value="1"/>
</dbReference>
<organism evidence="3 4">
    <name type="scientific">Streptomyces pactum</name>
    <dbReference type="NCBI Taxonomy" id="68249"/>
    <lineage>
        <taxon>Bacteria</taxon>
        <taxon>Bacillati</taxon>
        <taxon>Actinomycetota</taxon>
        <taxon>Actinomycetes</taxon>
        <taxon>Kitasatosporales</taxon>
        <taxon>Streptomycetaceae</taxon>
        <taxon>Streptomyces</taxon>
    </lineage>
</organism>
<dbReference type="Gene3D" id="3.40.50.1820">
    <property type="entry name" value="alpha/beta hydrolase"/>
    <property type="match status" value="2"/>
</dbReference>
<dbReference type="EMBL" id="JACYXC010000001">
    <property type="protein sequence ID" value="MBH5335593.1"/>
    <property type="molecule type" value="Genomic_DNA"/>
</dbReference>
<feature type="region of interest" description="Disordered" evidence="1">
    <location>
        <begin position="210"/>
        <end position="260"/>
    </location>
</feature>
<evidence type="ECO:0000256" key="1">
    <source>
        <dbReference type="SAM" id="MobiDB-lite"/>
    </source>
</evidence>
<reference evidence="3 4" key="1">
    <citation type="submission" date="2020-09" db="EMBL/GenBank/DDBJ databases">
        <title>Biosynthesis of the nuclear factor of activated T cells inhibitor NFAT-133 and its congeners in Streptomyces pactum.</title>
        <authorList>
            <person name="Zhou W."/>
            <person name="Posri P."/>
            <person name="Abugrain M.E."/>
            <person name="Weisberg A.J."/>
            <person name="Chang J.H."/>
            <person name="Mahmud T."/>
        </authorList>
    </citation>
    <scope>NUCLEOTIDE SEQUENCE [LARGE SCALE GENOMIC DNA]</scope>
    <source>
        <strain evidence="3 4">ATCC 27456</strain>
    </source>
</reference>
<feature type="domain" description="AB hydrolase-1" evidence="2">
    <location>
        <begin position="48"/>
        <end position="135"/>
    </location>
</feature>
<dbReference type="PANTHER" id="PTHR43433">
    <property type="entry name" value="HYDROLASE, ALPHA/BETA FOLD FAMILY PROTEIN"/>
    <property type="match status" value="1"/>
</dbReference>
<protein>
    <submittedName>
        <fullName evidence="3">Alpha/beta fold hydrolase</fullName>
    </submittedName>
</protein>
<dbReference type="InterPro" id="IPR050471">
    <property type="entry name" value="AB_hydrolase"/>
</dbReference>
<gene>
    <name evidence="3" type="ORF">IHE55_12605</name>
</gene>
<dbReference type="SUPFAM" id="SSF53474">
    <property type="entry name" value="alpha/beta-Hydrolases"/>
    <property type="match status" value="1"/>
</dbReference>
<sequence>MPPGSEAESARRSVPHVTSVARRVTLLADDGTPIDAAYEPGPALSDGPAIVVAHGFTGALERPALRRVAGVLGRSAAVVTFSFRGHGRSGGRSTVGDREVLDLAAAVRWARDLGHRKVTTVGFSMGGSVVLRHAALWNRAHRTADGTVENQPPGARPTTACAGRTNGHENAPPAAVRPGGTPGGTAAGGVRTGAVDDGTFTGVAGAVAGAGTRAGAADVRPVRGGAGAGVRTDNDRRNGDRTDGDRTDGDRRDGDRADGAHPDAVIAVSAPARWYYRGTPSMRRLHWVVTRPAGRLVSRYGLRTRVAAEEWAPVPLSPVASVPLIAPTPLLIVHGDRDPYFPLDHPRSLAEAGDPASTELWIERGMGHAENAVTPELLARIERWALAHVTAPDRDPAGP</sequence>
<name>A0ABS0NK75_9ACTN</name>
<evidence type="ECO:0000313" key="4">
    <source>
        <dbReference type="Proteomes" id="UP000807371"/>
    </source>
</evidence>
<proteinExistence type="predicted"/>